<proteinExistence type="predicted"/>
<gene>
    <name evidence="3" type="ORF">DYU05_08540</name>
</gene>
<dbReference type="GO" id="GO:0080120">
    <property type="term" value="P:CAAX-box protein maturation"/>
    <property type="evidence" value="ECO:0007669"/>
    <property type="project" value="UniProtKB-ARBA"/>
</dbReference>
<comment type="caution">
    <text evidence="3">The sequence shown here is derived from an EMBL/GenBank/DDBJ whole genome shotgun (WGS) entry which is preliminary data.</text>
</comment>
<dbReference type="RefSeq" id="WP_117382525.1">
    <property type="nucleotide sequence ID" value="NZ_QWDE01000001.1"/>
</dbReference>
<dbReference type="EMBL" id="QWDE01000001">
    <property type="protein sequence ID" value="RFZ85628.1"/>
    <property type="molecule type" value="Genomic_DNA"/>
</dbReference>
<dbReference type="AlphaFoldDB" id="A0A3E2NX85"/>
<feature type="transmembrane region" description="Helical" evidence="1">
    <location>
        <begin position="61"/>
        <end position="81"/>
    </location>
</feature>
<sequence>MDYEIADGKEQATAHKAMFARTFFLCFAASILNGYLFSYIQETFFPGLEGNPVDNLSLPEQLFLACLIAPLLETLIFQYWAINILNKVGVRNYYLQLVIPAVLFGLGHQYNPLYVVAMFVAGIIMNYLFLYCKANKYKAFVWVALLHCLYNLYGTLFV</sequence>
<keyword evidence="3" id="KW-0378">Hydrolase</keyword>
<dbReference type="GO" id="GO:0008237">
    <property type="term" value="F:metallopeptidase activity"/>
    <property type="evidence" value="ECO:0007669"/>
    <property type="project" value="UniProtKB-KW"/>
</dbReference>
<dbReference type="GO" id="GO:0004175">
    <property type="term" value="F:endopeptidase activity"/>
    <property type="evidence" value="ECO:0007669"/>
    <property type="project" value="UniProtKB-ARBA"/>
</dbReference>
<keyword evidence="1" id="KW-1133">Transmembrane helix</keyword>
<feature type="transmembrane region" description="Helical" evidence="1">
    <location>
        <begin position="114"/>
        <end position="132"/>
    </location>
</feature>
<dbReference type="Proteomes" id="UP000260823">
    <property type="component" value="Unassembled WGS sequence"/>
</dbReference>
<keyword evidence="3" id="KW-0482">Metalloprotease</keyword>
<keyword evidence="4" id="KW-1185">Reference proteome</keyword>
<evidence type="ECO:0000313" key="3">
    <source>
        <dbReference type="EMBL" id="RFZ85628.1"/>
    </source>
</evidence>
<evidence type="ECO:0000256" key="1">
    <source>
        <dbReference type="SAM" id="Phobius"/>
    </source>
</evidence>
<dbReference type="OrthoDB" id="795252at2"/>
<keyword evidence="1" id="KW-0472">Membrane</keyword>
<feature type="domain" description="CAAX prenyl protease 2/Lysostaphin resistance protein A-like" evidence="2">
    <location>
        <begin position="61"/>
        <end position="152"/>
    </location>
</feature>
<protein>
    <submittedName>
        <fullName evidence="3">CPBP family intramembrane metalloprotease</fullName>
    </submittedName>
</protein>
<feature type="transmembrane region" description="Helical" evidence="1">
    <location>
        <begin position="139"/>
        <end position="157"/>
    </location>
</feature>
<evidence type="ECO:0000259" key="2">
    <source>
        <dbReference type="Pfam" id="PF02517"/>
    </source>
</evidence>
<accession>A0A3E2NX85</accession>
<name>A0A3E2NX85_9SPHI</name>
<keyword evidence="3" id="KW-0645">Protease</keyword>
<dbReference type="InterPro" id="IPR003675">
    <property type="entry name" value="Rce1/LyrA-like_dom"/>
</dbReference>
<organism evidence="3 4">
    <name type="scientific">Mucilaginibacter terrenus</name>
    <dbReference type="NCBI Taxonomy" id="2482727"/>
    <lineage>
        <taxon>Bacteria</taxon>
        <taxon>Pseudomonadati</taxon>
        <taxon>Bacteroidota</taxon>
        <taxon>Sphingobacteriia</taxon>
        <taxon>Sphingobacteriales</taxon>
        <taxon>Sphingobacteriaceae</taxon>
        <taxon>Mucilaginibacter</taxon>
    </lineage>
</organism>
<dbReference type="Pfam" id="PF02517">
    <property type="entry name" value="Rce1-like"/>
    <property type="match status" value="1"/>
</dbReference>
<reference evidence="3 4" key="1">
    <citation type="submission" date="2018-08" db="EMBL/GenBank/DDBJ databases">
        <title>Mucilaginibacter terrae sp. nov., isolated from manganese diggings.</title>
        <authorList>
            <person name="Huang Y."/>
            <person name="Zhou Z."/>
        </authorList>
    </citation>
    <scope>NUCLEOTIDE SEQUENCE [LARGE SCALE GENOMIC DNA]</scope>
    <source>
        <strain evidence="3 4">ZH6</strain>
    </source>
</reference>
<dbReference type="GO" id="GO:0006508">
    <property type="term" value="P:proteolysis"/>
    <property type="evidence" value="ECO:0007669"/>
    <property type="project" value="UniProtKB-KW"/>
</dbReference>
<keyword evidence="1" id="KW-0812">Transmembrane</keyword>
<feature type="transmembrane region" description="Helical" evidence="1">
    <location>
        <begin position="93"/>
        <end position="108"/>
    </location>
</feature>
<evidence type="ECO:0000313" key="4">
    <source>
        <dbReference type="Proteomes" id="UP000260823"/>
    </source>
</evidence>
<feature type="transmembrane region" description="Helical" evidence="1">
    <location>
        <begin position="19"/>
        <end position="41"/>
    </location>
</feature>